<evidence type="ECO:0000313" key="4">
    <source>
        <dbReference type="Proteomes" id="UP000634308"/>
    </source>
</evidence>
<keyword evidence="2" id="KW-0732">Signal</keyword>
<dbReference type="EMBL" id="BMQM01000017">
    <property type="protein sequence ID" value="GGR63008.1"/>
    <property type="molecule type" value="Genomic_DNA"/>
</dbReference>
<dbReference type="RefSeq" id="WP_189065459.1">
    <property type="nucleotide sequence ID" value="NZ_BMQM01000017.1"/>
</dbReference>
<evidence type="ECO:0000256" key="1">
    <source>
        <dbReference type="SAM" id="MobiDB-lite"/>
    </source>
</evidence>
<dbReference type="Proteomes" id="UP000634308">
    <property type="component" value="Unassembled WGS sequence"/>
</dbReference>
<accession>A0ABQ2RWH4</accession>
<protein>
    <recommendedName>
        <fullName evidence="5">Lipoprotein</fullName>
    </recommendedName>
</protein>
<organism evidence="3 4">
    <name type="scientific">Deinococcus seoulensis</name>
    <dbReference type="NCBI Taxonomy" id="1837379"/>
    <lineage>
        <taxon>Bacteria</taxon>
        <taxon>Thermotogati</taxon>
        <taxon>Deinococcota</taxon>
        <taxon>Deinococci</taxon>
        <taxon>Deinococcales</taxon>
        <taxon>Deinococcaceae</taxon>
        <taxon>Deinococcus</taxon>
    </lineage>
</organism>
<sequence>MIKRILSAAALALTLASCNVTAPPRDNAQWTSTVRGVSITWRWTAPGALGEPVVEAGVATQVAGHTTMVPGGQSCVVDIDPVAARGQVPRVAAHEAGHCLQARYLKVSADPQNPDPYTHQLSERWAEAYAQAYLRECGPSLRPLGWADGRDPDCAQAPDPDSIPFSW</sequence>
<name>A0ABQ2RWH4_9DEIO</name>
<feature type="chain" id="PRO_5046495882" description="Lipoprotein" evidence="2">
    <location>
        <begin position="23"/>
        <end position="167"/>
    </location>
</feature>
<comment type="caution">
    <text evidence="3">The sequence shown here is derived from an EMBL/GenBank/DDBJ whole genome shotgun (WGS) entry which is preliminary data.</text>
</comment>
<gene>
    <name evidence="3" type="ORF">GCM10008959_26380</name>
</gene>
<dbReference type="PROSITE" id="PS51257">
    <property type="entry name" value="PROKAR_LIPOPROTEIN"/>
    <property type="match status" value="1"/>
</dbReference>
<evidence type="ECO:0000313" key="3">
    <source>
        <dbReference type="EMBL" id="GGR63008.1"/>
    </source>
</evidence>
<feature type="signal peptide" evidence="2">
    <location>
        <begin position="1"/>
        <end position="22"/>
    </location>
</feature>
<keyword evidence="4" id="KW-1185">Reference proteome</keyword>
<evidence type="ECO:0000256" key="2">
    <source>
        <dbReference type="SAM" id="SignalP"/>
    </source>
</evidence>
<feature type="region of interest" description="Disordered" evidence="1">
    <location>
        <begin position="145"/>
        <end position="167"/>
    </location>
</feature>
<evidence type="ECO:0008006" key="5">
    <source>
        <dbReference type="Google" id="ProtNLM"/>
    </source>
</evidence>
<proteinExistence type="predicted"/>
<reference evidence="4" key="1">
    <citation type="journal article" date="2019" name="Int. J. Syst. Evol. Microbiol.">
        <title>The Global Catalogue of Microorganisms (GCM) 10K type strain sequencing project: providing services to taxonomists for standard genome sequencing and annotation.</title>
        <authorList>
            <consortium name="The Broad Institute Genomics Platform"/>
            <consortium name="The Broad Institute Genome Sequencing Center for Infectious Disease"/>
            <person name="Wu L."/>
            <person name="Ma J."/>
        </authorList>
    </citation>
    <scope>NUCLEOTIDE SEQUENCE [LARGE SCALE GENOMIC DNA]</scope>
    <source>
        <strain evidence="4">JCM 31404</strain>
    </source>
</reference>